<keyword evidence="1" id="KW-0472">Membrane</keyword>
<evidence type="ECO:0000313" key="2">
    <source>
        <dbReference type="EMBL" id="MFL0268079.1"/>
    </source>
</evidence>
<protein>
    <submittedName>
        <fullName evidence="2">SdpI family protein</fullName>
    </submittedName>
</protein>
<accession>A0ABW8TRH1</accession>
<gene>
    <name evidence="2" type="ORF">ACJDUH_08190</name>
</gene>
<dbReference type="InterPro" id="IPR025962">
    <property type="entry name" value="SdpI/YhfL"/>
</dbReference>
<name>A0ABW8TRH1_9CLOT</name>
<evidence type="ECO:0000256" key="1">
    <source>
        <dbReference type="SAM" id="Phobius"/>
    </source>
</evidence>
<comment type="caution">
    <text evidence="2">The sequence shown here is derived from an EMBL/GenBank/DDBJ whole genome shotgun (WGS) entry which is preliminary data.</text>
</comment>
<feature type="transmembrane region" description="Helical" evidence="1">
    <location>
        <begin position="40"/>
        <end position="63"/>
    </location>
</feature>
<keyword evidence="3" id="KW-1185">Reference proteome</keyword>
<evidence type="ECO:0000313" key="3">
    <source>
        <dbReference type="Proteomes" id="UP001623661"/>
    </source>
</evidence>
<reference evidence="2 3" key="1">
    <citation type="submission" date="2024-11" db="EMBL/GenBank/DDBJ databases">
        <authorList>
            <person name="Heng Y.C."/>
            <person name="Lim A.C.H."/>
            <person name="Lee J.K.Y."/>
            <person name="Kittelmann S."/>
        </authorList>
    </citation>
    <scope>NUCLEOTIDE SEQUENCE [LARGE SCALE GENOMIC DNA]</scope>
    <source>
        <strain evidence="2 3">WILCCON 0202</strain>
    </source>
</reference>
<dbReference type="EMBL" id="JBJHZY010000001">
    <property type="protein sequence ID" value="MFL0268079.1"/>
    <property type="molecule type" value="Genomic_DNA"/>
</dbReference>
<keyword evidence="1" id="KW-0812">Transmembrane</keyword>
<feature type="transmembrane region" description="Helical" evidence="1">
    <location>
        <begin position="69"/>
        <end position="88"/>
    </location>
</feature>
<dbReference type="Pfam" id="PF13630">
    <property type="entry name" value="SdpI"/>
    <property type="match status" value="1"/>
</dbReference>
<organism evidence="2 3">
    <name type="scientific">Candidatus Clostridium radicumherbarum</name>
    <dbReference type="NCBI Taxonomy" id="3381662"/>
    <lineage>
        <taxon>Bacteria</taxon>
        <taxon>Bacillati</taxon>
        <taxon>Bacillota</taxon>
        <taxon>Clostridia</taxon>
        <taxon>Eubacteriales</taxon>
        <taxon>Clostridiaceae</taxon>
        <taxon>Clostridium</taxon>
    </lineage>
</organism>
<dbReference type="RefSeq" id="WP_406764662.1">
    <property type="nucleotide sequence ID" value="NZ_JBJHZY010000001.1"/>
</dbReference>
<keyword evidence="1" id="KW-1133">Transmembrane helix</keyword>
<sequence>MAILGIILRAFPPERINNNFGYRSPSAMKNKDTWSEGNRFCGLILICSGAIFITFSILVRYLYNNNLNFSMRVSVAALAMILMGNIIFTEIHLRKLFDKNGIRKR</sequence>
<proteinExistence type="predicted"/>
<dbReference type="Proteomes" id="UP001623661">
    <property type="component" value="Unassembled WGS sequence"/>
</dbReference>